<protein>
    <recommendedName>
        <fullName evidence="3">Tetratricopeptide repeat protein</fullName>
    </recommendedName>
</protein>
<dbReference type="RefSeq" id="WP_011341832.1">
    <property type="nucleotide sequence ID" value="NC_007498.2"/>
</dbReference>
<proteinExistence type="predicted"/>
<dbReference type="PROSITE" id="PS51257">
    <property type="entry name" value="PROKAR_LIPOPROTEIN"/>
    <property type="match status" value="1"/>
</dbReference>
<dbReference type="AlphaFoldDB" id="Q3A2T7"/>
<evidence type="ECO:0000313" key="1">
    <source>
        <dbReference type="EMBL" id="ABA89320.1"/>
    </source>
</evidence>
<dbReference type="eggNOG" id="COG0457">
    <property type="taxonomic scope" value="Bacteria"/>
</dbReference>
<reference evidence="1 2" key="2">
    <citation type="journal article" date="2012" name="BMC Genomics">
        <title>The genome of Pelobacter carbinolicus reveals surprising metabolic capabilities and physiological features.</title>
        <authorList>
            <person name="Aklujkar M."/>
            <person name="Haveman S.A."/>
            <person name="Didonato R.Jr."/>
            <person name="Chertkov O."/>
            <person name="Han C.S."/>
            <person name="Land M.L."/>
            <person name="Brown P."/>
            <person name="Lovley D.R."/>
        </authorList>
    </citation>
    <scope>NUCLEOTIDE SEQUENCE [LARGE SCALE GENOMIC DNA]</scope>
    <source>
        <strain evidence="2">DSM 2380 / NBRC 103641 / GraBd1</strain>
    </source>
</reference>
<dbReference type="OrthoDB" id="5452590at2"/>
<evidence type="ECO:0008006" key="3">
    <source>
        <dbReference type="Google" id="ProtNLM"/>
    </source>
</evidence>
<keyword evidence="2" id="KW-1185">Reference proteome</keyword>
<organism evidence="1 2">
    <name type="scientific">Syntrophotalea carbinolica (strain DSM 2380 / NBRC 103641 / GraBd1)</name>
    <name type="common">Pelobacter carbinolicus</name>
    <dbReference type="NCBI Taxonomy" id="338963"/>
    <lineage>
        <taxon>Bacteria</taxon>
        <taxon>Pseudomonadati</taxon>
        <taxon>Thermodesulfobacteriota</taxon>
        <taxon>Desulfuromonadia</taxon>
        <taxon>Desulfuromonadales</taxon>
        <taxon>Syntrophotaleaceae</taxon>
        <taxon>Syntrophotalea</taxon>
    </lineage>
</organism>
<dbReference type="EMBL" id="CP000142">
    <property type="protein sequence ID" value="ABA89320.1"/>
    <property type="molecule type" value="Genomic_DNA"/>
</dbReference>
<dbReference type="InterPro" id="IPR011990">
    <property type="entry name" value="TPR-like_helical_dom_sf"/>
</dbReference>
<dbReference type="Proteomes" id="UP000002534">
    <property type="component" value="Chromosome"/>
</dbReference>
<name>Q3A2T7_SYNC1</name>
<gene>
    <name evidence="1" type="ordered locus">Pcar_2080</name>
</gene>
<dbReference type="STRING" id="338963.Pcar_2080"/>
<dbReference type="Gene3D" id="1.25.40.10">
    <property type="entry name" value="Tetratricopeptide repeat domain"/>
    <property type="match status" value="1"/>
</dbReference>
<sequence>MKVVIFMLFGVVCTLCGCMAPLDKIPDQPGVVPEDSPESVVLWAPCDTAQADAWRLAAATDAVAALHGAACYAYLIERAGGGSTDAAAGRQLAEQAAGAFPRSAEAHYLFGYLAGLEAQFSPLRALSLVPVIEREALAALALNPALDEAGPARMLGDLYLRAPEFPVSVGDPALAVEYFAQAVELVPQRADNRAGLIAALLEDEQVTGACLQLREYWQDRMPADDPSGEWQRGLELQQQLCDSLPGD</sequence>
<reference evidence="2" key="1">
    <citation type="submission" date="2005-10" db="EMBL/GenBank/DDBJ databases">
        <title>Complete sequence of Pelobacter carbinolicus DSM 2380.</title>
        <authorList>
            <person name="Copeland A."/>
            <person name="Lucas S."/>
            <person name="Lapidus A."/>
            <person name="Barry K."/>
            <person name="Detter J.C."/>
            <person name="Glavina T."/>
            <person name="Hammon N."/>
            <person name="Israni S."/>
            <person name="Pitluck S."/>
            <person name="Chertkov O."/>
            <person name="Schmutz J."/>
            <person name="Larimer F."/>
            <person name="Land M."/>
            <person name="Kyrpides N."/>
            <person name="Ivanova N."/>
            <person name="Richardson P."/>
        </authorList>
    </citation>
    <scope>NUCLEOTIDE SEQUENCE [LARGE SCALE GENOMIC DNA]</scope>
    <source>
        <strain evidence="2">DSM 2380 / NBRC 103641 / GraBd1</strain>
    </source>
</reference>
<evidence type="ECO:0000313" key="2">
    <source>
        <dbReference type="Proteomes" id="UP000002534"/>
    </source>
</evidence>
<dbReference type="HOGENOM" id="CLU_1150404_0_0_7"/>
<accession>Q3A2T7</accession>
<dbReference type="KEGG" id="pca:Pcar_2080"/>